<dbReference type="FunFam" id="3.30.160.60:FF:000097">
    <property type="entry name" value="Zinc finger protein"/>
    <property type="match status" value="1"/>
</dbReference>
<protein>
    <recommendedName>
        <fullName evidence="15">C2H2-type domain-containing protein</fullName>
    </recommendedName>
</protein>
<keyword evidence="6 12" id="KW-0863">Zinc-finger</keyword>
<feature type="transmembrane region" description="Helical" evidence="14">
    <location>
        <begin position="378"/>
        <end position="398"/>
    </location>
</feature>
<dbReference type="SUPFAM" id="SSF57667">
    <property type="entry name" value="beta-beta-alpha zinc fingers"/>
    <property type="match status" value="4"/>
</dbReference>
<evidence type="ECO:0000313" key="17">
    <source>
        <dbReference type="Proteomes" id="UP000264800"/>
    </source>
</evidence>
<evidence type="ECO:0000256" key="8">
    <source>
        <dbReference type="ARBA" id="ARBA00023015"/>
    </source>
</evidence>
<feature type="domain" description="C2H2-type" evidence="15">
    <location>
        <begin position="178"/>
        <end position="205"/>
    </location>
</feature>
<dbReference type="Gene3D" id="3.30.160.60">
    <property type="entry name" value="Classic Zinc Finger"/>
    <property type="match status" value="6"/>
</dbReference>
<reference evidence="16" key="2">
    <citation type="submission" date="2025-09" db="UniProtKB">
        <authorList>
            <consortium name="Ensembl"/>
        </authorList>
    </citation>
    <scope>IDENTIFICATION</scope>
</reference>
<dbReference type="GeneTree" id="ENSGT01150000286936"/>
<proteinExistence type="inferred from homology"/>
<evidence type="ECO:0000256" key="10">
    <source>
        <dbReference type="ARBA" id="ARBA00023163"/>
    </source>
</evidence>
<dbReference type="FunFam" id="3.30.160.60:FF:000100">
    <property type="entry name" value="Zinc finger 45-like"/>
    <property type="match status" value="1"/>
</dbReference>
<dbReference type="PROSITE" id="PS50157">
    <property type="entry name" value="ZINC_FINGER_C2H2_2"/>
    <property type="match status" value="6"/>
</dbReference>
<comment type="subcellular location">
    <subcellularLocation>
        <location evidence="2">Nucleus</location>
    </subcellularLocation>
</comment>
<dbReference type="InterPro" id="IPR013087">
    <property type="entry name" value="Znf_C2H2_type"/>
</dbReference>
<name>A0A3Q3AIQ7_KRYMA</name>
<feature type="domain" description="C2H2-type" evidence="15">
    <location>
        <begin position="234"/>
        <end position="261"/>
    </location>
</feature>
<evidence type="ECO:0000256" key="12">
    <source>
        <dbReference type="PROSITE-ProRule" id="PRU00042"/>
    </source>
</evidence>
<dbReference type="FunFam" id="3.30.160.60:FF:000624">
    <property type="entry name" value="zinc finger protein 697"/>
    <property type="match status" value="1"/>
</dbReference>
<dbReference type="GO" id="GO:0008270">
    <property type="term" value="F:zinc ion binding"/>
    <property type="evidence" value="ECO:0007669"/>
    <property type="project" value="UniProtKB-KW"/>
</dbReference>
<dbReference type="GO" id="GO:0005634">
    <property type="term" value="C:nucleus"/>
    <property type="evidence" value="ECO:0007669"/>
    <property type="project" value="UniProtKB-SubCell"/>
</dbReference>
<evidence type="ECO:0000256" key="7">
    <source>
        <dbReference type="ARBA" id="ARBA00022833"/>
    </source>
</evidence>
<evidence type="ECO:0000256" key="3">
    <source>
        <dbReference type="ARBA" id="ARBA00006991"/>
    </source>
</evidence>
<keyword evidence="14" id="KW-1133">Transmembrane helix</keyword>
<evidence type="ECO:0000256" key="13">
    <source>
        <dbReference type="SAM" id="MobiDB-lite"/>
    </source>
</evidence>
<dbReference type="FunFam" id="3.30.160.60:FF:000446">
    <property type="entry name" value="Zinc finger protein"/>
    <property type="match status" value="1"/>
</dbReference>
<comment type="similarity">
    <text evidence="3">Belongs to the krueppel C2H2-type zinc-finger protein family.</text>
</comment>
<comment type="function">
    <text evidence="1">May be involved in transcriptional regulation.</text>
</comment>
<evidence type="ECO:0000256" key="11">
    <source>
        <dbReference type="ARBA" id="ARBA00023242"/>
    </source>
</evidence>
<evidence type="ECO:0000256" key="1">
    <source>
        <dbReference type="ARBA" id="ARBA00003767"/>
    </source>
</evidence>
<feature type="domain" description="C2H2-type" evidence="15">
    <location>
        <begin position="262"/>
        <end position="289"/>
    </location>
</feature>
<feature type="domain" description="C2H2-type" evidence="15">
    <location>
        <begin position="346"/>
        <end position="373"/>
    </location>
</feature>
<dbReference type="OMA" id="QADCSEL"/>
<feature type="compositionally biased region" description="Acidic residues" evidence="13">
    <location>
        <begin position="28"/>
        <end position="41"/>
    </location>
</feature>
<dbReference type="FunFam" id="3.30.160.60:FF:001249">
    <property type="entry name" value="CTCF"/>
    <property type="match status" value="1"/>
</dbReference>
<keyword evidence="10" id="KW-0804">Transcription</keyword>
<evidence type="ECO:0000259" key="15">
    <source>
        <dbReference type="PROSITE" id="PS50157"/>
    </source>
</evidence>
<evidence type="ECO:0000256" key="6">
    <source>
        <dbReference type="ARBA" id="ARBA00022771"/>
    </source>
</evidence>
<dbReference type="PROSITE" id="PS00028">
    <property type="entry name" value="ZINC_FINGER_C2H2_1"/>
    <property type="match status" value="6"/>
</dbReference>
<dbReference type="InterPro" id="IPR036236">
    <property type="entry name" value="Znf_C2H2_sf"/>
</dbReference>
<dbReference type="FunFam" id="3.30.160.60:FF:000508">
    <property type="entry name" value="Myeloid zinc finger 1"/>
    <property type="match status" value="1"/>
</dbReference>
<feature type="compositionally biased region" description="Polar residues" evidence="13">
    <location>
        <begin position="85"/>
        <end position="95"/>
    </location>
</feature>
<dbReference type="Proteomes" id="UP000264800">
    <property type="component" value="Unplaced"/>
</dbReference>
<feature type="compositionally biased region" description="Basic and acidic residues" evidence="13">
    <location>
        <begin position="1"/>
        <end position="27"/>
    </location>
</feature>
<keyword evidence="4" id="KW-0479">Metal-binding</keyword>
<keyword evidence="7" id="KW-0862">Zinc</keyword>
<feature type="domain" description="C2H2-type" evidence="15">
    <location>
        <begin position="290"/>
        <end position="317"/>
    </location>
</feature>
<feature type="domain" description="C2H2-type" evidence="15">
    <location>
        <begin position="318"/>
        <end position="345"/>
    </location>
</feature>
<dbReference type="Ensembl" id="ENSKMAT00000016310.1">
    <property type="protein sequence ID" value="ENSKMAP00000016080.1"/>
    <property type="gene ID" value="ENSKMAG00000012012.1"/>
</dbReference>
<accession>A0A3Q3AIQ7</accession>
<keyword evidence="14" id="KW-0472">Membrane</keyword>
<evidence type="ECO:0000256" key="5">
    <source>
        <dbReference type="ARBA" id="ARBA00022737"/>
    </source>
</evidence>
<evidence type="ECO:0000313" key="16">
    <source>
        <dbReference type="Ensembl" id="ENSKMAP00000016080.1"/>
    </source>
</evidence>
<dbReference type="GO" id="GO:0003677">
    <property type="term" value="F:DNA binding"/>
    <property type="evidence" value="ECO:0007669"/>
    <property type="project" value="UniProtKB-KW"/>
</dbReference>
<keyword evidence="9" id="KW-0238">DNA-binding</keyword>
<feature type="region of interest" description="Disordered" evidence="13">
    <location>
        <begin position="1"/>
        <end position="173"/>
    </location>
</feature>
<keyword evidence="14" id="KW-0812">Transmembrane</keyword>
<evidence type="ECO:0000256" key="9">
    <source>
        <dbReference type="ARBA" id="ARBA00023125"/>
    </source>
</evidence>
<reference evidence="16" key="1">
    <citation type="submission" date="2025-08" db="UniProtKB">
        <authorList>
            <consortium name="Ensembl"/>
        </authorList>
    </citation>
    <scope>IDENTIFICATION</scope>
</reference>
<evidence type="ECO:0000256" key="4">
    <source>
        <dbReference type="ARBA" id="ARBA00022723"/>
    </source>
</evidence>
<keyword evidence="8" id="KW-0805">Transcription regulation</keyword>
<dbReference type="AlphaFoldDB" id="A0A3Q3AIQ7"/>
<evidence type="ECO:0000256" key="2">
    <source>
        <dbReference type="ARBA" id="ARBA00004123"/>
    </source>
</evidence>
<keyword evidence="17" id="KW-1185">Reference proteome</keyword>
<dbReference type="SMART" id="SM00355">
    <property type="entry name" value="ZnF_C2H2"/>
    <property type="match status" value="6"/>
</dbReference>
<keyword evidence="11" id="KW-0539">Nucleus</keyword>
<organism evidence="16 17">
    <name type="scientific">Kryptolebias marmoratus</name>
    <name type="common">Mangrove killifish</name>
    <name type="synonym">Rivulus marmoratus</name>
    <dbReference type="NCBI Taxonomy" id="37003"/>
    <lineage>
        <taxon>Eukaryota</taxon>
        <taxon>Metazoa</taxon>
        <taxon>Chordata</taxon>
        <taxon>Craniata</taxon>
        <taxon>Vertebrata</taxon>
        <taxon>Euteleostomi</taxon>
        <taxon>Actinopterygii</taxon>
        <taxon>Neopterygii</taxon>
        <taxon>Teleostei</taxon>
        <taxon>Neoteleostei</taxon>
        <taxon>Acanthomorphata</taxon>
        <taxon>Ovalentaria</taxon>
        <taxon>Atherinomorphae</taxon>
        <taxon>Cyprinodontiformes</taxon>
        <taxon>Rivulidae</taxon>
        <taxon>Kryptolebias</taxon>
    </lineage>
</organism>
<dbReference type="GO" id="GO:0042802">
    <property type="term" value="F:identical protein binding"/>
    <property type="evidence" value="ECO:0007669"/>
    <property type="project" value="UniProtKB-ARBA"/>
</dbReference>
<dbReference type="GO" id="GO:0000981">
    <property type="term" value="F:DNA-binding transcription factor activity, RNA polymerase II-specific"/>
    <property type="evidence" value="ECO:0007669"/>
    <property type="project" value="TreeGrafter"/>
</dbReference>
<dbReference type="PANTHER" id="PTHR24394">
    <property type="entry name" value="ZINC FINGER PROTEIN"/>
    <property type="match status" value="1"/>
</dbReference>
<feature type="compositionally biased region" description="Acidic residues" evidence="13">
    <location>
        <begin position="126"/>
        <end position="141"/>
    </location>
</feature>
<dbReference type="Pfam" id="PF00096">
    <property type="entry name" value="zf-C2H2"/>
    <property type="match status" value="6"/>
</dbReference>
<evidence type="ECO:0000256" key="14">
    <source>
        <dbReference type="SAM" id="Phobius"/>
    </source>
</evidence>
<dbReference type="PANTHER" id="PTHR24394:SF48">
    <property type="entry name" value="ZINC FINGER PROTEIN 771"/>
    <property type="match status" value="1"/>
</dbReference>
<feature type="compositionally biased region" description="Basic and acidic residues" evidence="13">
    <location>
        <begin position="42"/>
        <end position="52"/>
    </location>
</feature>
<sequence>MVLIKEEAPEECRPGVDQKDPETFNIKEEEEELWTSLEEEQLSVKEETDDPRFPFTAVPLNSEDDEENFLFSQLHQHQVEDGDLPTSSSAEQMKGTTGGEDCGGAEPTRNPDLNTDENDSNSTETEVSEADEDDEDVLDPDSELKDFSDSGSEPEDSDKDWKESRAPESGVNTVNKPFSCSECGKRFVHKLSLQRHLTCHSRIMSSTNLVHKKCFRVKKTGGSSKKIQSGQKSFSCDECGQRFGRKSTLNRHMRVHTGQKPFACDVCGQRFGQKSTLNTHMRVHTGEKPFACDVCGQRFRDKSSLNTHMRVHTGQKPFACDVCGQRFGQKSHLNTHMRVHTGQKPFACDVCGQRFGQKSNLNSHMRVHPRRENRPSTLMGLKLIVYCFIIIVIFNLFLI</sequence>
<keyword evidence="5" id="KW-0677">Repeat</keyword>